<evidence type="ECO:0000256" key="2">
    <source>
        <dbReference type="ARBA" id="ARBA00010199"/>
    </source>
</evidence>
<dbReference type="RefSeq" id="WP_015061469.1">
    <property type="nucleotide sequence ID" value="NC_019313.1"/>
</dbReference>
<dbReference type="EMBL" id="JQ665880">
    <property type="protein sequence ID" value="AFJ91546.1"/>
    <property type="molecule type" value="Genomic_DNA"/>
</dbReference>
<dbReference type="PANTHER" id="PTHR42893:SF46">
    <property type="entry name" value="PROTEIN DETOXIFICATION 44, CHLOROPLASTIC"/>
    <property type="match status" value="1"/>
</dbReference>
<dbReference type="Pfam" id="PF01554">
    <property type="entry name" value="MatE"/>
    <property type="match status" value="2"/>
</dbReference>
<dbReference type="GO" id="GO:0015297">
    <property type="term" value="F:antiporter activity"/>
    <property type="evidence" value="ECO:0007669"/>
    <property type="project" value="InterPro"/>
</dbReference>
<protein>
    <submittedName>
        <fullName evidence="7">MatE efflux family DNA-damage-inducible protein</fullName>
    </submittedName>
</protein>
<name>I2E228_RHIML</name>
<dbReference type="InterPro" id="IPR002528">
    <property type="entry name" value="MATE_fam"/>
</dbReference>
<gene>
    <name evidence="7" type="ORF">pHRC017_0499</name>
</gene>
<dbReference type="NCBIfam" id="TIGR00797">
    <property type="entry name" value="matE"/>
    <property type="match status" value="1"/>
</dbReference>
<keyword evidence="4 6" id="KW-1133">Transmembrane helix</keyword>
<sequence length="448" mass="48164">MVQKAQLPDHRPFRVTNRQVLAIAIPMALAYLTTPFIGLVDTAVVGRFGDVALLGGLATGAVVFDVVFTPFNFLRSGTTGLVAQAVGRGDIPEEKATFWRAFSMAAISGMLMVLLSPLIAAIGEWFMHADQPVAAAMDLYIRIRLISAPAALINYAILGYFLGRGKAALGLFLQLFVNGTNVAFSIVLGIYLDWGIAGVAWGTVCSEVIAMVAGMAVLVGRFRNVPKVSLQHTFNMAAMRRMLQLNGDIMIRSLALMGAYMLFTRQGAQLGALTLAANAVLMHVFFAGAYFLDGFAAAAEQLVGRAVGALNRPAFSGAVRLTAAWAFTLSGFTSIVVYLFGEQLIGAMTKAADVRAEAVLYLPWAAFATMSGVLASQMNGVFIGASWSRDMRNTMLMSFAAFVAVLFSFGQMFGNHGLWSALHVFLLLRGISLLLVMPRRVRTAFAER</sequence>
<feature type="transmembrane region" description="Helical" evidence="6">
    <location>
        <begin position="318"/>
        <end position="341"/>
    </location>
</feature>
<keyword evidence="7" id="KW-0614">Plasmid</keyword>
<evidence type="ECO:0000256" key="4">
    <source>
        <dbReference type="ARBA" id="ARBA00022989"/>
    </source>
</evidence>
<feature type="transmembrane region" description="Helical" evidence="6">
    <location>
        <begin position="52"/>
        <end position="74"/>
    </location>
</feature>
<accession>I2E228</accession>
<evidence type="ECO:0000313" key="7">
    <source>
        <dbReference type="EMBL" id="AFJ91546.1"/>
    </source>
</evidence>
<proteinExistence type="inferred from homology"/>
<keyword evidence="3 6" id="KW-0812">Transmembrane</keyword>
<feature type="transmembrane region" description="Helical" evidence="6">
    <location>
        <begin position="105"/>
        <end position="127"/>
    </location>
</feature>
<feature type="transmembrane region" description="Helical" evidence="6">
    <location>
        <begin position="139"/>
        <end position="162"/>
    </location>
</feature>
<feature type="transmembrane region" description="Helical" evidence="6">
    <location>
        <begin position="275"/>
        <end position="297"/>
    </location>
</feature>
<comment type="similarity">
    <text evidence="2">Belongs to the multi antimicrobial extrusion (MATE) (TC 2.A.66.1) family.</text>
</comment>
<feature type="transmembrane region" description="Helical" evidence="6">
    <location>
        <begin position="20"/>
        <end position="40"/>
    </location>
</feature>
<dbReference type="CDD" id="cd13136">
    <property type="entry name" value="MATE_DinF_like"/>
    <property type="match status" value="1"/>
</dbReference>
<dbReference type="GO" id="GO:0042910">
    <property type="term" value="F:xenobiotic transmembrane transporter activity"/>
    <property type="evidence" value="ECO:0007669"/>
    <property type="project" value="InterPro"/>
</dbReference>
<dbReference type="PANTHER" id="PTHR42893">
    <property type="entry name" value="PROTEIN DETOXIFICATION 44, CHLOROPLASTIC-RELATED"/>
    <property type="match status" value="1"/>
</dbReference>
<keyword evidence="5 6" id="KW-0472">Membrane</keyword>
<comment type="subcellular location">
    <subcellularLocation>
        <location evidence="1">Membrane</location>
        <topology evidence="1">Multi-pass membrane protein</topology>
    </subcellularLocation>
</comment>
<feature type="transmembrane region" description="Helical" evidence="6">
    <location>
        <begin position="419"/>
        <end position="438"/>
    </location>
</feature>
<evidence type="ECO:0000256" key="1">
    <source>
        <dbReference type="ARBA" id="ARBA00004141"/>
    </source>
</evidence>
<dbReference type="InterPro" id="IPR044644">
    <property type="entry name" value="DinF-like"/>
</dbReference>
<feature type="transmembrane region" description="Helical" evidence="6">
    <location>
        <begin position="169"/>
        <end position="192"/>
    </location>
</feature>
<feature type="transmembrane region" description="Helical" evidence="6">
    <location>
        <begin position="361"/>
        <end position="383"/>
    </location>
</feature>
<feature type="transmembrane region" description="Helical" evidence="6">
    <location>
        <begin position="395"/>
        <end position="413"/>
    </location>
</feature>
<geneLocation type="plasmid" evidence="7">
    <name>pHRC017</name>
</geneLocation>
<feature type="transmembrane region" description="Helical" evidence="6">
    <location>
        <begin position="243"/>
        <end position="263"/>
    </location>
</feature>
<evidence type="ECO:0000256" key="6">
    <source>
        <dbReference type="SAM" id="Phobius"/>
    </source>
</evidence>
<feature type="transmembrane region" description="Helical" evidence="6">
    <location>
        <begin position="198"/>
        <end position="222"/>
    </location>
</feature>
<reference evidence="7" key="1">
    <citation type="journal article" date="2012" name="Mol. Plant Microbe Interact.">
        <title>Rhizobial plasmids that cause impaired symbiotic nitrogen fixation and enhanced host invasion.</title>
        <authorList>
            <person name="Crook M.B."/>
            <person name="Lindsay D.P."/>
            <person name="Biggs M.B."/>
            <person name="Bentley J.S."/>
            <person name="Price J.C."/>
            <person name="Clement S.C."/>
            <person name="Clement M.J."/>
            <person name="Long S.R."/>
            <person name="Griffitts J.S."/>
        </authorList>
    </citation>
    <scope>NUCLEOTIDE SEQUENCE</scope>
    <source>
        <strain evidence="7">C017</strain>
        <plasmid evidence="7">pHRC017</plasmid>
    </source>
</reference>
<evidence type="ECO:0000256" key="5">
    <source>
        <dbReference type="ARBA" id="ARBA00023136"/>
    </source>
</evidence>
<organism evidence="7">
    <name type="scientific">Rhizobium meliloti</name>
    <name type="common">Ensifer meliloti</name>
    <name type="synonym">Sinorhizobium meliloti</name>
    <dbReference type="NCBI Taxonomy" id="382"/>
    <lineage>
        <taxon>Bacteria</taxon>
        <taxon>Pseudomonadati</taxon>
        <taxon>Pseudomonadota</taxon>
        <taxon>Alphaproteobacteria</taxon>
        <taxon>Hyphomicrobiales</taxon>
        <taxon>Rhizobiaceae</taxon>
        <taxon>Sinorhizobium/Ensifer group</taxon>
        <taxon>Sinorhizobium</taxon>
    </lineage>
</organism>
<dbReference type="AlphaFoldDB" id="I2E228"/>
<evidence type="ECO:0000256" key="3">
    <source>
        <dbReference type="ARBA" id="ARBA00022692"/>
    </source>
</evidence>
<dbReference type="GO" id="GO:0005886">
    <property type="term" value="C:plasma membrane"/>
    <property type="evidence" value="ECO:0007669"/>
    <property type="project" value="TreeGrafter"/>
</dbReference>